<comment type="caution">
    <text evidence="2">The sequence shown here is derived from an EMBL/GenBank/DDBJ whole genome shotgun (WGS) entry which is preliminary data.</text>
</comment>
<gene>
    <name evidence="2" type="ORF">MCHLDSM_02052</name>
</gene>
<dbReference type="Proteomes" id="UP000036513">
    <property type="component" value="Unassembled WGS sequence"/>
</dbReference>
<reference evidence="2 3" key="1">
    <citation type="journal article" date="2015" name="Genome Biol. Evol.">
        <title>Characterization of Three Mycobacterium spp. with Potential Use in Bioremediation by Genome Sequencing and Comparative Genomics.</title>
        <authorList>
            <person name="Das S."/>
            <person name="Pettersson B.M."/>
            <person name="Behra P.R."/>
            <person name="Ramesh M."/>
            <person name="Dasgupta S."/>
            <person name="Bhattacharya A."/>
            <person name="Kirsebom L.A."/>
        </authorList>
    </citation>
    <scope>NUCLEOTIDE SEQUENCE [LARGE SCALE GENOMIC DNA]</scope>
    <source>
        <strain evidence="2 3">DSM 43826</strain>
    </source>
</reference>
<accession>A0A0J6W4B6</accession>
<keyword evidence="3" id="KW-1185">Reference proteome</keyword>
<feature type="compositionally biased region" description="Pro residues" evidence="1">
    <location>
        <begin position="96"/>
        <end position="109"/>
    </location>
</feature>
<dbReference type="STRING" id="37916.MCHLDSM_02052"/>
<name>A0A0J6W4B6_9MYCO</name>
<dbReference type="AlphaFoldDB" id="A0A0J6W4B6"/>
<evidence type="ECO:0000313" key="3">
    <source>
        <dbReference type="Proteomes" id="UP000036513"/>
    </source>
</evidence>
<evidence type="ECO:0000256" key="1">
    <source>
        <dbReference type="SAM" id="MobiDB-lite"/>
    </source>
</evidence>
<evidence type="ECO:0000313" key="2">
    <source>
        <dbReference type="EMBL" id="KMO78140.1"/>
    </source>
</evidence>
<organism evidence="2 3">
    <name type="scientific">Mycolicibacterium chlorophenolicum</name>
    <dbReference type="NCBI Taxonomy" id="37916"/>
    <lineage>
        <taxon>Bacteria</taxon>
        <taxon>Bacillati</taxon>
        <taxon>Actinomycetota</taxon>
        <taxon>Actinomycetes</taxon>
        <taxon>Mycobacteriales</taxon>
        <taxon>Mycobacteriaceae</taxon>
        <taxon>Mycolicibacterium</taxon>
    </lineage>
</organism>
<feature type="compositionally biased region" description="Pro residues" evidence="1">
    <location>
        <begin position="35"/>
        <end position="52"/>
    </location>
</feature>
<feature type="region of interest" description="Disordered" evidence="1">
    <location>
        <begin position="35"/>
        <end position="55"/>
    </location>
</feature>
<sequence length="221" mass="23452">MPNDNSQQLQAYLQAWRQLLESLAALAAAAPLPGIPPGLTPTPPAPPTPPAADPTQHLFGYVQAWRQYLEQAAGTVGRAPGTRPAAYAEDGSAQTVPPPQPGDPVPPTQPVGSRGWRSRSDTGTAGWPPKGKEYRLADNDWGGQLPGDAARRAKSDRRAVAPGIEDASVEVPASRYRQAAVIARGDRTPAPPRLEDAGLIVPLPTLAAQFKGLEERAQRFE</sequence>
<dbReference type="EMBL" id="JYNL01000020">
    <property type="protein sequence ID" value="KMO78140.1"/>
    <property type="molecule type" value="Genomic_DNA"/>
</dbReference>
<protein>
    <submittedName>
        <fullName evidence="2">Uncharacterized protein</fullName>
    </submittedName>
</protein>
<dbReference type="PATRIC" id="fig|37916.4.peg.1971"/>
<proteinExistence type="predicted"/>
<feature type="region of interest" description="Disordered" evidence="1">
    <location>
        <begin position="76"/>
        <end position="131"/>
    </location>
</feature>